<sequence length="236" mass="23300">MRFSSSLLALVAVSFSGTSLAASLSDFQPSVNNLPGNCQTVYTAAISGCSGADFGGKCSPACIKGLQSMTSFVQMACTGINFQNQNLISVFLSGMGPASLCPNLGASSGNNSPTTTSQKTTTSAATTSPSTASTGSTQSTASTNSSNQTTSSSPSATSTATSSTKTSPTTTSAGQTNVQTSPTASPPASAQSQCTSRGGGGSPFDIQGTQCSSASSLTTWTGTTMLLAALIVLVVL</sequence>
<feature type="signal peptide" evidence="2">
    <location>
        <begin position="1"/>
        <end position="21"/>
    </location>
</feature>
<dbReference type="OrthoDB" id="5427833at2759"/>
<keyword evidence="2" id="KW-0732">Signal</keyword>
<evidence type="ECO:0000256" key="1">
    <source>
        <dbReference type="SAM" id="MobiDB-lite"/>
    </source>
</evidence>
<evidence type="ECO:0008006" key="5">
    <source>
        <dbReference type="Google" id="ProtNLM"/>
    </source>
</evidence>
<feature type="compositionally biased region" description="Low complexity" evidence="1">
    <location>
        <begin position="110"/>
        <end position="196"/>
    </location>
</feature>
<reference evidence="4" key="1">
    <citation type="submission" date="2020-01" db="EMBL/GenBank/DDBJ databases">
        <authorList>
            <consortium name="DOE Joint Genome Institute"/>
            <person name="Haridas S."/>
            <person name="Albert R."/>
            <person name="Binder M."/>
            <person name="Bloem J."/>
            <person name="Labutti K."/>
            <person name="Salamov A."/>
            <person name="Andreopoulos B."/>
            <person name="Baker S.E."/>
            <person name="Barry K."/>
            <person name="Bills G."/>
            <person name="Bluhm B.H."/>
            <person name="Cannon C."/>
            <person name="Castanera R."/>
            <person name="Culley D.E."/>
            <person name="Daum C."/>
            <person name="Ezra D."/>
            <person name="Gonzalez J.B."/>
            <person name="Henrissat B."/>
            <person name="Kuo A."/>
            <person name="Liang C."/>
            <person name="Lipzen A."/>
            <person name="Lutzoni F."/>
            <person name="Magnuson J."/>
            <person name="Mondo S."/>
            <person name="Nolan M."/>
            <person name="Ohm R."/>
            <person name="Pangilinan J."/>
            <person name="Park H.-J."/>
            <person name="Ramirez L."/>
            <person name="Alfaro M."/>
            <person name="Sun H."/>
            <person name="Tritt A."/>
            <person name="Yoshinaga Y."/>
            <person name="Zwiers L.-H."/>
            <person name="Turgeon B.G."/>
            <person name="Goodwin S.B."/>
            <person name="Spatafora J.W."/>
            <person name="Crous P.W."/>
            <person name="Grigoriev I.V."/>
        </authorList>
    </citation>
    <scope>NUCLEOTIDE SEQUENCE</scope>
    <source>
        <strain evidence="4">CBS 342.82</strain>
    </source>
</reference>
<proteinExistence type="predicted"/>
<keyword evidence="3" id="KW-1185">Reference proteome</keyword>
<feature type="chain" id="PRO_5026680417" description="Extracellular membrane protein CFEM domain-containing protein" evidence="2">
    <location>
        <begin position="22"/>
        <end position="236"/>
    </location>
</feature>
<dbReference type="RefSeq" id="XP_033464037.1">
    <property type="nucleotide sequence ID" value="XM_033604461.1"/>
</dbReference>
<gene>
    <name evidence="4" type="ORF">K489DRAFT_3787</name>
</gene>
<evidence type="ECO:0000256" key="2">
    <source>
        <dbReference type="SAM" id="SignalP"/>
    </source>
</evidence>
<dbReference type="Proteomes" id="UP000504637">
    <property type="component" value="Unplaced"/>
</dbReference>
<feature type="region of interest" description="Disordered" evidence="1">
    <location>
        <begin position="107"/>
        <end position="207"/>
    </location>
</feature>
<dbReference type="AlphaFoldDB" id="A0A6J3MGA6"/>
<dbReference type="GeneID" id="54362261"/>
<evidence type="ECO:0000313" key="4">
    <source>
        <dbReference type="RefSeq" id="XP_033464037.1"/>
    </source>
</evidence>
<organism evidence="4">
    <name type="scientific">Dissoconium aciculare CBS 342.82</name>
    <dbReference type="NCBI Taxonomy" id="1314786"/>
    <lineage>
        <taxon>Eukaryota</taxon>
        <taxon>Fungi</taxon>
        <taxon>Dikarya</taxon>
        <taxon>Ascomycota</taxon>
        <taxon>Pezizomycotina</taxon>
        <taxon>Dothideomycetes</taxon>
        <taxon>Dothideomycetidae</taxon>
        <taxon>Mycosphaerellales</taxon>
        <taxon>Dissoconiaceae</taxon>
        <taxon>Dissoconium</taxon>
    </lineage>
</organism>
<reference evidence="4" key="2">
    <citation type="submission" date="2020-04" db="EMBL/GenBank/DDBJ databases">
        <authorList>
            <consortium name="NCBI Genome Project"/>
        </authorList>
    </citation>
    <scope>NUCLEOTIDE SEQUENCE</scope>
    <source>
        <strain evidence="4">CBS 342.82</strain>
    </source>
</reference>
<reference evidence="4" key="3">
    <citation type="submission" date="2025-08" db="UniProtKB">
        <authorList>
            <consortium name="RefSeq"/>
        </authorList>
    </citation>
    <scope>IDENTIFICATION</scope>
    <source>
        <strain evidence="4">CBS 342.82</strain>
    </source>
</reference>
<accession>A0A6J3MGA6</accession>
<name>A0A6J3MGA6_9PEZI</name>
<protein>
    <recommendedName>
        <fullName evidence="5">Extracellular membrane protein CFEM domain-containing protein</fullName>
    </recommendedName>
</protein>
<evidence type="ECO:0000313" key="3">
    <source>
        <dbReference type="Proteomes" id="UP000504637"/>
    </source>
</evidence>